<evidence type="ECO:0000313" key="3">
    <source>
        <dbReference type="EMBL" id="KAH7309060.1"/>
    </source>
</evidence>
<feature type="compositionally biased region" description="Polar residues" evidence="2">
    <location>
        <begin position="350"/>
        <end position="362"/>
    </location>
</feature>
<organism evidence="3 4">
    <name type="scientific">Stachybotrys elegans</name>
    <dbReference type="NCBI Taxonomy" id="80388"/>
    <lineage>
        <taxon>Eukaryota</taxon>
        <taxon>Fungi</taxon>
        <taxon>Dikarya</taxon>
        <taxon>Ascomycota</taxon>
        <taxon>Pezizomycotina</taxon>
        <taxon>Sordariomycetes</taxon>
        <taxon>Hypocreomycetidae</taxon>
        <taxon>Hypocreales</taxon>
        <taxon>Stachybotryaceae</taxon>
        <taxon>Stachybotrys</taxon>
    </lineage>
</organism>
<feature type="compositionally biased region" description="Basic and acidic residues" evidence="2">
    <location>
        <begin position="463"/>
        <end position="475"/>
    </location>
</feature>
<feature type="compositionally biased region" description="Basic and acidic residues" evidence="2">
    <location>
        <begin position="494"/>
        <end position="504"/>
    </location>
</feature>
<sequence>MTKVPSEAFLPSGAVDLEMSVSRIPHHSSSIPRTNGNAPAFYEPFSLDAVSAPTAGCMYDHGFPTTTSTLLSRSSLSPTSQPLAPANYTSTRPHASSFDATSAVPRSVGWSSAAAGHTHTLSPPIARGLEAPSQNLSRSVSADAAAAPQQSSYHLVQRLAQQNSLIREAWEAERNYLEANRRRAEEVYQEERAIMEDVRDSWETEKASLLAEIQGLKERVHRLEGENSTLRAVATQSVQMAGVVSPLQAQRGAAASALDADASLLPLGLDGASRRPHFASPGSSRMSPTGQPDGSSPFVPLEPRTQPENSSPHDFLSSSSEAVDTPVAIIDVQEIDPKLEGIPIKATAVQKSTFSQPSESPLTSPPIDANAANAGIPNPSTAAGAETSRPMPFKRLSSKEQTLQVLAAEESRRLTMHAGHTPNHSLSLFPTMSATDVVGSEGATPTTTEPVMQPAIRGDARPHRFAEESRDDTPEHPSITDPNAPLPLGAEVDPEPRLDPTDDVELKGPLMVKNIPAQDEIFWAQVNKKLEPISQGHDALPTVMRSCLDLAEESGGPSKVADQASDPKTTEGDVPLKFKSTNNFGAPFGST</sequence>
<feature type="compositionally biased region" description="Polar residues" evidence="2">
    <location>
        <begin position="306"/>
        <end position="322"/>
    </location>
</feature>
<feature type="region of interest" description="Disordered" evidence="2">
    <location>
        <begin position="350"/>
        <end position="390"/>
    </location>
</feature>
<comment type="caution">
    <text evidence="3">The sequence shown here is derived from an EMBL/GenBank/DDBJ whole genome shotgun (WGS) entry which is preliminary data.</text>
</comment>
<feature type="compositionally biased region" description="Polar residues" evidence="2">
    <location>
        <begin position="87"/>
        <end position="98"/>
    </location>
</feature>
<keyword evidence="1" id="KW-0175">Coiled coil</keyword>
<dbReference type="EMBL" id="JAGPNK010000014">
    <property type="protein sequence ID" value="KAH7309060.1"/>
    <property type="molecule type" value="Genomic_DNA"/>
</dbReference>
<feature type="compositionally biased region" description="Polar residues" evidence="2">
    <location>
        <begin position="281"/>
        <end position="294"/>
    </location>
</feature>
<proteinExistence type="predicted"/>
<feature type="compositionally biased region" description="Low complexity" evidence="2">
    <location>
        <begin position="70"/>
        <end position="83"/>
    </location>
</feature>
<reference evidence="3" key="1">
    <citation type="journal article" date="2021" name="Nat. Commun.">
        <title>Genetic determinants of endophytism in the Arabidopsis root mycobiome.</title>
        <authorList>
            <person name="Mesny F."/>
            <person name="Miyauchi S."/>
            <person name="Thiergart T."/>
            <person name="Pickel B."/>
            <person name="Atanasova L."/>
            <person name="Karlsson M."/>
            <person name="Huettel B."/>
            <person name="Barry K.W."/>
            <person name="Haridas S."/>
            <person name="Chen C."/>
            <person name="Bauer D."/>
            <person name="Andreopoulos W."/>
            <person name="Pangilinan J."/>
            <person name="LaButti K."/>
            <person name="Riley R."/>
            <person name="Lipzen A."/>
            <person name="Clum A."/>
            <person name="Drula E."/>
            <person name="Henrissat B."/>
            <person name="Kohler A."/>
            <person name="Grigoriev I.V."/>
            <person name="Martin F.M."/>
            <person name="Hacquard S."/>
        </authorList>
    </citation>
    <scope>NUCLEOTIDE SEQUENCE</scope>
    <source>
        <strain evidence="3">MPI-CAGE-CH-0235</strain>
    </source>
</reference>
<evidence type="ECO:0000256" key="1">
    <source>
        <dbReference type="SAM" id="Coils"/>
    </source>
</evidence>
<feature type="compositionally biased region" description="Polar residues" evidence="2">
    <location>
        <begin position="579"/>
        <end position="591"/>
    </location>
</feature>
<gene>
    <name evidence="3" type="ORF">B0I35DRAFT_359973</name>
</gene>
<evidence type="ECO:0000256" key="2">
    <source>
        <dbReference type="SAM" id="MobiDB-lite"/>
    </source>
</evidence>
<dbReference type="AlphaFoldDB" id="A0A8K0SDK3"/>
<feature type="region of interest" description="Disordered" evidence="2">
    <location>
        <begin position="463"/>
        <end position="504"/>
    </location>
</feature>
<evidence type="ECO:0000313" key="4">
    <source>
        <dbReference type="Proteomes" id="UP000813444"/>
    </source>
</evidence>
<feature type="coiled-coil region" evidence="1">
    <location>
        <begin position="167"/>
        <end position="233"/>
    </location>
</feature>
<name>A0A8K0SDK3_9HYPO</name>
<protein>
    <submittedName>
        <fullName evidence="3">Uncharacterized protein</fullName>
    </submittedName>
</protein>
<dbReference type="Proteomes" id="UP000813444">
    <property type="component" value="Unassembled WGS sequence"/>
</dbReference>
<feature type="region of interest" description="Disordered" evidence="2">
    <location>
        <begin position="273"/>
        <end position="322"/>
    </location>
</feature>
<feature type="region of interest" description="Disordered" evidence="2">
    <location>
        <begin position="119"/>
        <end position="143"/>
    </location>
</feature>
<dbReference type="OrthoDB" id="5427699at2759"/>
<feature type="region of interest" description="Disordered" evidence="2">
    <location>
        <begin position="70"/>
        <end position="98"/>
    </location>
</feature>
<accession>A0A8K0SDK3</accession>
<feature type="region of interest" description="Disordered" evidence="2">
    <location>
        <begin position="551"/>
        <end position="591"/>
    </location>
</feature>
<keyword evidence="4" id="KW-1185">Reference proteome</keyword>
<feature type="region of interest" description="Disordered" evidence="2">
    <location>
        <begin position="438"/>
        <end position="457"/>
    </location>
</feature>